<keyword evidence="3" id="KW-1185">Reference proteome</keyword>
<accession>A0A062UYM8</accession>
<feature type="coiled-coil region" evidence="1">
    <location>
        <begin position="416"/>
        <end position="450"/>
    </location>
</feature>
<dbReference type="AlphaFoldDB" id="A0A062UYM8"/>
<dbReference type="Gene3D" id="3.40.50.300">
    <property type="entry name" value="P-loop containing nucleotide triphosphate hydrolases"/>
    <property type="match status" value="1"/>
</dbReference>
<dbReference type="Proteomes" id="UP000027153">
    <property type="component" value="Unassembled WGS sequence"/>
</dbReference>
<dbReference type="Pfam" id="PF13558">
    <property type="entry name" value="SbcC_Walker_B"/>
    <property type="match status" value="1"/>
</dbReference>
<dbReference type="EMBL" id="JMIY01000003">
    <property type="protein sequence ID" value="KCZ72031.1"/>
    <property type="molecule type" value="Genomic_DNA"/>
</dbReference>
<dbReference type="Pfam" id="PF13555">
    <property type="entry name" value="AAA_29"/>
    <property type="match status" value="1"/>
</dbReference>
<keyword evidence="1" id="KW-0175">Coiled coil</keyword>
<feature type="coiled-coil region" evidence="1">
    <location>
        <begin position="298"/>
        <end position="379"/>
    </location>
</feature>
<feature type="coiled-coil region" evidence="1">
    <location>
        <begin position="631"/>
        <end position="809"/>
    </location>
</feature>
<dbReference type="OrthoDB" id="147995at2157"/>
<reference evidence="2 3" key="1">
    <citation type="journal article" date="2013" name="Nature">
        <title>Anaerobic oxidation of methane coupled to nitrate reduction in a novel archaeal lineage.</title>
        <authorList>
            <person name="Haroon M.F."/>
            <person name="Hu S."/>
            <person name="Shi Y."/>
            <person name="Imelfort M."/>
            <person name="Keller J."/>
            <person name="Hugenholtz P."/>
            <person name="Yuan Z."/>
            <person name="Tyson G.W."/>
        </authorList>
    </citation>
    <scope>NUCLEOTIDE SEQUENCE [LARGE SCALE GENOMIC DNA]</scope>
    <source>
        <strain evidence="2 3">ANME-2d</strain>
    </source>
</reference>
<dbReference type="InterPro" id="IPR027417">
    <property type="entry name" value="P-loop_NTPase"/>
</dbReference>
<dbReference type="SUPFAM" id="SSF52540">
    <property type="entry name" value="P-loop containing nucleoside triphosphate hydrolases"/>
    <property type="match status" value="1"/>
</dbReference>
<protein>
    <recommendedName>
        <fullName evidence="4">ATP-dependent exonuclease SbcCD, C subunit-like protein</fullName>
    </recommendedName>
</protein>
<dbReference type="RefSeq" id="WP_048090054.1">
    <property type="nucleotide sequence ID" value="NZ_JMIY01000003.1"/>
</dbReference>
<proteinExistence type="predicted"/>
<name>A0A062UYM8_9EURY</name>
<evidence type="ECO:0000313" key="3">
    <source>
        <dbReference type="Proteomes" id="UP000027153"/>
    </source>
</evidence>
<organism evidence="2 3">
    <name type="scientific">Candidatus Methanoperedens nitratireducens</name>
    <dbReference type="NCBI Taxonomy" id="1392998"/>
    <lineage>
        <taxon>Archaea</taxon>
        <taxon>Methanobacteriati</taxon>
        <taxon>Methanobacteriota</taxon>
        <taxon>Stenosarchaea group</taxon>
        <taxon>Methanomicrobia</taxon>
        <taxon>Methanosarcinales</taxon>
        <taxon>ANME-2 cluster</taxon>
        <taxon>Candidatus Methanoperedentaceae</taxon>
        <taxon>Candidatus Methanoperedens</taxon>
    </lineage>
</organism>
<feature type="coiled-coil region" evidence="1">
    <location>
        <begin position="228"/>
        <end position="269"/>
    </location>
</feature>
<evidence type="ECO:0000313" key="2">
    <source>
        <dbReference type="EMBL" id="KCZ72031.1"/>
    </source>
</evidence>
<comment type="caution">
    <text evidence="2">The sequence shown here is derived from an EMBL/GenBank/DDBJ whole genome shotgun (WGS) entry which is preliminary data.</text>
</comment>
<evidence type="ECO:0000256" key="1">
    <source>
        <dbReference type="SAM" id="Coils"/>
    </source>
</evidence>
<gene>
    <name evidence="2" type="ORF">ANME2D_01431</name>
</gene>
<evidence type="ECO:0008006" key="4">
    <source>
        <dbReference type="Google" id="ProtNLM"/>
    </source>
</evidence>
<sequence>MQNLLLDLAADNTRTGFRLQRLEVLNWGTFNQKIWRIEPCGYNSLLTGDIGSGKSTLVDAIITLLVPYQKIVYNKAAGAESKERTLLSYVRGEYKNQKNELDNSSKPVFLRDESDYSVLLACFYNEGYGQKITLAQVFWNRNEKIEKFFVLSGQDLNIIEHFKIKNQEKDIFPLKKRLKNFPDTEVFENFSDYSSKFRNIFGIKSEKALELFYQTVSMKSVGNLTEFVQNHMLEKSDVKEKIDELKRNYENLRKSYEAVQKARRQLQQLQPLVQEIDEFEKTSIEIQELQNCLGSLPVYFAIQKARLLQNEIKSLNEELGIINNQIEEIRIDLLRLRNKESEVKVSIDNNKEGQRLKEIEDEIKRFEEIKQAKLNKENQYSKLSELLGFPKATDDRVFYQSFHKAINIQEEIKGEVSELIENRDNLKIHLNKINETYNSDRVELESLKQRETQIPETNLKIRELILRDLVLDEDELPFIGELLKVKDKEKLWEGAIERVLHNFGLSVLVAEEHYRRVSSYVDKTNLKGRLVYFKVPESIKYRTQKEILENSLLNKIEIKSDTPFYDWLENELTEGFDYNCCETIEQFQRESKAITRNGQIKGGKARHEKDDRRSIFDRKHYILGWSNHEKIKAIEKEVLNLENQIKDVKTKIKSIESQQKQLQTKGFNLHDFIKFKDYAEINWQKEAVEIERLKKEKEELEKSSDQLQSLKKQLETTQKEINDKDNQQGLKQRDKGKIETTITNYEEQLKDCNQISDKLSIEEQETFFPGIQDFLQEKDFKIKTIDKLQNETRKSIEDIKEDKNKTEKRLRDGIISKMQKYKNEYIEETVEVDASIEAIPEFRQFLRKIEEEDLPRHEKKFKNLLNEGTINDIAIFKNQLESFAKDIIDKIKQINKSLIEIEYNPGTYIELLADKVQDIDIREFQIQLRNCLENTFGETNLYNEEKFNQVKLILDRFNSGSHVDINWTNKVTDVRNWFTFTASEKWLEDKSEKEFYSDSSGKSGGQKEKLAYTILASALAYQFGLEWNRTKSRSFRFVVIDEAFGRGSDESTRYGLELFKKLNLQLLIITPLQKINIIENYIRSVHFVLNENGNNSLVKNLTIQEYQRDKEKYMNRTESQQ</sequence>
<dbReference type="PATRIC" id="fig|1392998.3.peg.1439"/>